<evidence type="ECO:0000256" key="2">
    <source>
        <dbReference type="ARBA" id="ARBA00004687"/>
    </source>
</evidence>
<evidence type="ECO:0000256" key="3">
    <source>
        <dbReference type="ARBA" id="ARBA00010345"/>
    </source>
</evidence>
<evidence type="ECO:0000256" key="8">
    <source>
        <dbReference type="ARBA" id="ARBA00022989"/>
    </source>
</evidence>
<dbReference type="InterPro" id="IPR042322">
    <property type="entry name" value="Pbn1"/>
</dbReference>
<evidence type="ECO:0000313" key="13">
    <source>
        <dbReference type="Proteomes" id="UP000799750"/>
    </source>
</evidence>
<name>A0A6A6QEL0_9PEZI</name>
<dbReference type="EMBL" id="MU004197">
    <property type="protein sequence ID" value="KAF2490460.1"/>
    <property type="molecule type" value="Genomic_DNA"/>
</dbReference>
<reference evidence="12" key="1">
    <citation type="journal article" date="2020" name="Stud. Mycol.">
        <title>101 Dothideomycetes genomes: a test case for predicting lifestyles and emergence of pathogens.</title>
        <authorList>
            <person name="Haridas S."/>
            <person name="Albert R."/>
            <person name="Binder M."/>
            <person name="Bloem J."/>
            <person name="Labutti K."/>
            <person name="Salamov A."/>
            <person name="Andreopoulos B."/>
            <person name="Baker S."/>
            <person name="Barry K."/>
            <person name="Bills G."/>
            <person name="Bluhm B."/>
            <person name="Cannon C."/>
            <person name="Castanera R."/>
            <person name="Culley D."/>
            <person name="Daum C."/>
            <person name="Ezra D."/>
            <person name="Gonzalez J."/>
            <person name="Henrissat B."/>
            <person name="Kuo A."/>
            <person name="Liang C."/>
            <person name="Lipzen A."/>
            <person name="Lutzoni F."/>
            <person name="Magnuson J."/>
            <person name="Mondo S."/>
            <person name="Nolan M."/>
            <person name="Ohm R."/>
            <person name="Pangilinan J."/>
            <person name="Park H.-J."/>
            <person name="Ramirez L."/>
            <person name="Alfaro M."/>
            <person name="Sun H."/>
            <person name="Tritt A."/>
            <person name="Yoshinaga Y."/>
            <person name="Zwiers L.-H."/>
            <person name="Turgeon B."/>
            <person name="Goodwin S."/>
            <person name="Spatafora J."/>
            <person name="Crous P."/>
            <person name="Grigoriev I."/>
        </authorList>
    </citation>
    <scope>NUCLEOTIDE SEQUENCE</scope>
    <source>
        <strain evidence="12">CBS 269.34</strain>
    </source>
</reference>
<evidence type="ECO:0000256" key="1">
    <source>
        <dbReference type="ARBA" id="ARBA00004643"/>
    </source>
</evidence>
<comment type="function">
    <text evidence="11">Required for proper folding and/or the stability of a subset of proteins in the endoplasmic reticulum. Component of glycosylphosphatidylinositol-mannosyltransferase 1 which transfers the first of the 4 mannoses in the GPI-anchor precursors during GPI-anchor biosynthesis. Probably acts by stabilizing the mannosyltransferase GPI14.</text>
</comment>
<protein>
    <recommendedName>
        <fullName evidence="4 11">Protein PBN1</fullName>
    </recommendedName>
</protein>
<keyword evidence="8" id="KW-1133">Transmembrane helix</keyword>
<evidence type="ECO:0000256" key="6">
    <source>
        <dbReference type="ARBA" id="ARBA00022692"/>
    </source>
</evidence>
<keyword evidence="9" id="KW-0472">Membrane</keyword>
<keyword evidence="7 11" id="KW-0256">Endoplasmic reticulum</keyword>
<sequence>MRQRITYIVHDPDEFNPDKLHVFDDSFSLVSVDAAKEHRLTFSLSELPQELYRVLRQCHELHIRWASEQAYSTIPPFVSHISPGLHAFFTPQKDRSPDLLCPTLKKIFGDSLECQSPKESFVNMPVLSGRFSSSSTSQFYQLLPSLDDLVTYIQQSLCPKSDFNCQAKASTLGSATYVDFDYDTISHALILNAFWAREPSEGSWTESISLQKEGDTIEVGVLTSEKAVDNEDLAFSGFLTVVGEDAKPKPTRFHFPSRHHPLPKSASSPPLTYATSFKQPAGLHPSLTLSFPASSLTPPDETCALHTYLTLPSVLFIDKYQLSDPLFLASLNLVFLRSISGATDLEAPDWVVSQWGSAALLELAIPPQHDSAPQDGDWEVSIPLHLRYLPPNHNKTGLESSATPWPVVFWACRAEEGSKMTVNPFDRVNLGYDGLFGPKTMFYHVPPADVGGLVERIDVPVLDLDRAGYVEWGTVAAVVLGVAWVCWKLGVVVWSDYKKDTVASREKEGKKKQ</sequence>
<comment type="pathway">
    <text evidence="2 11">Glycolipid biosynthesis; glycosylphosphatidylinositol-anchor biosynthesis.</text>
</comment>
<dbReference type="PANTHER" id="PTHR28533:SF1">
    <property type="entry name" value="PROTEIN PBN1"/>
    <property type="match status" value="1"/>
</dbReference>
<dbReference type="InterPro" id="IPR013233">
    <property type="entry name" value="PIG-X/PBN1"/>
</dbReference>
<evidence type="ECO:0000313" key="12">
    <source>
        <dbReference type="EMBL" id="KAF2490460.1"/>
    </source>
</evidence>
<evidence type="ECO:0000256" key="10">
    <source>
        <dbReference type="ARBA" id="ARBA00023180"/>
    </source>
</evidence>
<dbReference type="OrthoDB" id="5546453at2759"/>
<dbReference type="Proteomes" id="UP000799750">
    <property type="component" value="Unassembled WGS sequence"/>
</dbReference>
<dbReference type="AlphaFoldDB" id="A0A6A6QEL0"/>
<dbReference type="PANTHER" id="PTHR28533">
    <property type="entry name" value="PROTEIN PBN1"/>
    <property type="match status" value="1"/>
</dbReference>
<dbReference type="GO" id="GO:1990529">
    <property type="term" value="C:glycosylphosphatidylinositol-mannosyltransferase I complex"/>
    <property type="evidence" value="ECO:0007669"/>
    <property type="project" value="TreeGrafter"/>
</dbReference>
<keyword evidence="6" id="KW-0812">Transmembrane</keyword>
<dbReference type="GO" id="GO:0006506">
    <property type="term" value="P:GPI anchor biosynthetic process"/>
    <property type="evidence" value="ECO:0007669"/>
    <property type="project" value="UniProtKB-UniPathway"/>
</dbReference>
<dbReference type="UniPathway" id="UPA00196"/>
<evidence type="ECO:0000256" key="4">
    <source>
        <dbReference type="ARBA" id="ARBA00020410"/>
    </source>
</evidence>
<gene>
    <name evidence="12" type="ORF">BU16DRAFT_530948</name>
</gene>
<dbReference type="SMART" id="SM00780">
    <property type="entry name" value="PIG-X"/>
    <property type="match status" value="1"/>
</dbReference>
<accession>A0A6A6QEL0</accession>
<evidence type="ECO:0000256" key="9">
    <source>
        <dbReference type="ARBA" id="ARBA00023136"/>
    </source>
</evidence>
<evidence type="ECO:0000256" key="5">
    <source>
        <dbReference type="ARBA" id="ARBA00022502"/>
    </source>
</evidence>
<dbReference type="GO" id="GO:0005789">
    <property type="term" value="C:endoplasmic reticulum membrane"/>
    <property type="evidence" value="ECO:0007669"/>
    <property type="project" value="UniProtKB-SubCell"/>
</dbReference>
<comment type="similarity">
    <text evidence="3 11">Belongs to the PIGX family.</text>
</comment>
<evidence type="ECO:0000256" key="11">
    <source>
        <dbReference type="RuleBase" id="RU366056"/>
    </source>
</evidence>
<keyword evidence="13" id="KW-1185">Reference proteome</keyword>
<evidence type="ECO:0000256" key="7">
    <source>
        <dbReference type="ARBA" id="ARBA00022824"/>
    </source>
</evidence>
<organism evidence="12 13">
    <name type="scientific">Lophium mytilinum</name>
    <dbReference type="NCBI Taxonomy" id="390894"/>
    <lineage>
        <taxon>Eukaryota</taxon>
        <taxon>Fungi</taxon>
        <taxon>Dikarya</taxon>
        <taxon>Ascomycota</taxon>
        <taxon>Pezizomycotina</taxon>
        <taxon>Dothideomycetes</taxon>
        <taxon>Pleosporomycetidae</taxon>
        <taxon>Mytilinidiales</taxon>
        <taxon>Mytilinidiaceae</taxon>
        <taxon>Lophium</taxon>
    </lineage>
</organism>
<keyword evidence="5 11" id="KW-0337">GPI-anchor biosynthesis</keyword>
<dbReference type="Pfam" id="PF08320">
    <property type="entry name" value="PIG-X"/>
    <property type="match status" value="1"/>
</dbReference>
<proteinExistence type="inferred from homology"/>
<keyword evidence="10" id="KW-0325">Glycoprotein</keyword>
<dbReference type="GO" id="GO:0000030">
    <property type="term" value="F:mannosyltransferase activity"/>
    <property type="evidence" value="ECO:0007669"/>
    <property type="project" value="TreeGrafter"/>
</dbReference>
<comment type="subcellular location">
    <subcellularLocation>
        <location evidence="11">Endoplasmic reticulum membrane</location>
        <topology evidence="11">Single-pass membrane protein</topology>
    </subcellularLocation>
    <subcellularLocation>
        <location evidence="1">Endoplasmic reticulum membrane</location>
        <topology evidence="1">Single-pass type III membrane protein</topology>
    </subcellularLocation>
</comment>